<comment type="caution">
    <text evidence="2">The sequence shown here is derived from an EMBL/GenBank/DDBJ whole genome shotgun (WGS) entry which is preliminary data.</text>
</comment>
<dbReference type="Pfam" id="PF07963">
    <property type="entry name" value="N_methyl"/>
    <property type="match status" value="1"/>
</dbReference>
<accession>A0A1G2MCX6</accession>
<dbReference type="InterPro" id="IPR045584">
    <property type="entry name" value="Pilin-like"/>
</dbReference>
<evidence type="ECO:0000256" key="1">
    <source>
        <dbReference type="SAM" id="Phobius"/>
    </source>
</evidence>
<feature type="transmembrane region" description="Helical" evidence="1">
    <location>
        <begin position="38"/>
        <end position="59"/>
    </location>
</feature>
<dbReference type="PROSITE" id="PS00409">
    <property type="entry name" value="PROKAR_NTER_METHYL"/>
    <property type="match status" value="1"/>
</dbReference>
<keyword evidence="1" id="KW-1133">Transmembrane helix</keyword>
<evidence type="ECO:0000313" key="2">
    <source>
        <dbReference type="EMBL" id="OHA21760.1"/>
    </source>
</evidence>
<keyword evidence="1" id="KW-0472">Membrane</keyword>
<dbReference type="AlphaFoldDB" id="A0A1G2MCX6"/>
<name>A0A1G2MCX6_9BACT</name>
<dbReference type="Proteomes" id="UP000176493">
    <property type="component" value="Unassembled WGS sequence"/>
</dbReference>
<sequence length="254" mass="27981">MNTELRIKEENRKRHKCSWFFHPSPFTLHPSPRKGFTLIELLVAIALFGTVVTLVFIAYNRVSSQIFVTNLAYELALSFRQAQSFGISVHEFSRDGTDTFNVGYGLHFDAESTGTYAFFADKGGESGDALFNGSFGVSYNASGCLSATECLNVFRLEKGNRLYKFCGVLPTGDGGPTAPDVDKNEECNTLSLPSSNPAITYLDITFLRPNPDATIKTNQSPFGRQYRAARIYVIAPSGEKRIVEVSNTGQISVN</sequence>
<evidence type="ECO:0000313" key="3">
    <source>
        <dbReference type="Proteomes" id="UP000176493"/>
    </source>
</evidence>
<reference evidence="2 3" key="1">
    <citation type="journal article" date="2016" name="Nat. Commun.">
        <title>Thousands of microbial genomes shed light on interconnected biogeochemical processes in an aquifer system.</title>
        <authorList>
            <person name="Anantharaman K."/>
            <person name="Brown C.T."/>
            <person name="Hug L.A."/>
            <person name="Sharon I."/>
            <person name="Castelle C.J."/>
            <person name="Probst A.J."/>
            <person name="Thomas B.C."/>
            <person name="Singh A."/>
            <person name="Wilkins M.J."/>
            <person name="Karaoz U."/>
            <person name="Brodie E.L."/>
            <person name="Williams K.H."/>
            <person name="Hubbard S.S."/>
            <person name="Banfield J.F."/>
        </authorList>
    </citation>
    <scope>NUCLEOTIDE SEQUENCE [LARGE SCALE GENOMIC DNA]</scope>
</reference>
<gene>
    <name evidence="2" type="ORF">A2W52_02250</name>
</gene>
<dbReference type="SUPFAM" id="SSF54523">
    <property type="entry name" value="Pili subunits"/>
    <property type="match status" value="1"/>
</dbReference>
<dbReference type="NCBIfam" id="TIGR02532">
    <property type="entry name" value="IV_pilin_GFxxxE"/>
    <property type="match status" value="1"/>
</dbReference>
<protein>
    <recommendedName>
        <fullName evidence="4">Prepilin-type N-terminal cleavage/methylation domain-containing protein</fullName>
    </recommendedName>
</protein>
<organism evidence="2 3">
    <name type="scientific">Candidatus Taylorbacteria bacterium RIFCSPHIGHO2_02_49_25</name>
    <dbReference type="NCBI Taxonomy" id="1802305"/>
    <lineage>
        <taxon>Bacteria</taxon>
        <taxon>Candidatus Tayloriibacteriota</taxon>
    </lineage>
</organism>
<dbReference type="EMBL" id="MHRJ01000040">
    <property type="protein sequence ID" value="OHA21760.1"/>
    <property type="molecule type" value="Genomic_DNA"/>
</dbReference>
<dbReference type="InterPro" id="IPR012902">
    <property type="entry name" value="N_methyl_site"/>
</dbReference>
<keyword evidence="1" id="KW-0812">Transmembrane</keyword>
<proteinExistence type="predicted"/>
<evidence type="ECO:0008006" key="4">
    <source>
        <dbReference type="Google" id="ProtNLM"/>
    </source>
</evidence>